<dbReference type="PANTHER" id="PTHR24369:SF196">
    <property type="entry name" value="RETICULON 4 RECEPTOR LIKE 1"/>
    <property type="match status" value="1"/>
</dbReference>
<keyword evidence="7" id="KW-1015">Disulfide bond</keyword>
<dbReference type="GO" id="GO:0005886">
    <property type="term" value="C:plasma membrane"/>
    <property type="evidence" value="ECO:0007669"/>
    <property type="project" value="TreeGrafter"/>
</dbReference>
<dbReference type="InterPro" id="IPR001611">
    <property type="entry name" value="Leu-rich_rpt"/>
</dbReference>
<keyword evidence="2" id="KW-0217">Developmental protein</keyword>
<dbReference type="InterPro" id="IPR000483">
    <property type="entry name" value="Cys-rich_flank_reg_C"/>
</dbReference>
<protein>
    <submittedName>
        <fullName evidence="11">Slit like protein</fullName>
    </submittedName>
</protein>
<dbReference type="SMART" id="SM00368">
    <property type="entry name" value="LRR_RI"/>
    <property type="match status" value="4"/>
</dbReference>
<evidence type="ECO:0000256" key="6">
    <source>
        <dbReference type="ARBA" id="ARBA00022737"/>
    </source>
</evidence>
<dbReference type="SMART" id="SM00082">
    <property type="entry name" value="LRRCT"/>
    <property type="match status" value="2"/>
</dbReference>
<dbReference type="EMBL" id="JABXBU010000015">
    <property type="protein sequence ID" value="KAF8787756.1"/>
    <property type="molecule type" value="Genomic_DNA"/>
</dbReference>
<dbReference type="Pfam" id="PF01462">
    <property type="entry name" value="LRRNT"/>
    <property type="match status" value="1"/>
</dbReference>
<feature type="domain" description="LRRCT" evidence="10">
    <location>
        <begin position="405"/>
        <end position="454"/>
    </location>
</feature>
<keyword evidence="8" id="KW-0325">Glycoprotein</keyword>
<feature type="domain" description="LRRNT" evidence="9">
    <location>
        <begin position="239"/>
        <end position="271"/>
    </location>
</feature>
<keyword evidence="3" id="KW-0964">Secreted</keyword>
<feature type="domain" description="LRRCT" evidence="10">
    <location>
        <begin position="175"/>
        <end position="224"/>
    </location>
</feature>
<evidence type="ECO:0000313" key="12">
    <source>
        <dbReference type="Proteomes" id="UP000807504"/>
    </source>
</evidence>
<proteinExistence type="predicted"/>
<comment type="caution">
    <text evidence="11">The sequence shown here is derived from an EMBL/GenBank/DDBJ whole genome shotgun (WGS) entry which is preliminary data.</text>
</comment>
<evidence type="ECO:0000256" key="7">
    <source>
        <dbReference type="ARBA" id="ARBA00023157"/>
    </source>
</evidence>
<keyword evidence="5" id="KW-0732">Signal</keyword>
<evidence type="ECO:0000256" key="8">
    <source>
        <dbReference type="ARBA" id="ARBA00023180"/>
    </source>
</evidence>
<accession>A0A8T0F972</accession>
<evidence type="ECO:0000256" key="2">
    <source>
        <dbReference type="ARBA" id="ARBA00022473"/>
    </source>
</evidence>
<name>A0A8T0F972_ARGBR</name>
<evidence type="ECO:0000256" key="1">
    <source>
        <dbReference type="ARBA" id="ARBA00004613"/>
    </source>
</evidence>
<sequence length="638" mass="72333">MQVECVTDGHVFQPSTSPLLSAAHRINLEGNNITVIRADDFEGLTQVQIMQLMENQIHLIEKGAFQDLVSMERLRLNNNRLRSLPDLLFSTMPNLLRLDLSNNRLGMIGKKTLRGAPLLKNLQMDNNEITCVDDISIRMLKDMEILTLNKNNITSLGKDLFEGMKKLRVLRISDNPFTCDCHLSWLAGWLRRNPRLGLFSKCNLPLYLKNKAIAELHEFDFRCTGSEDDRPAGCSREPMCPHPCSCYDGVVDCRDKGLSRIPDHIPDTATELRLEQNQIHPLFEVLVHCLDSSGRFVWKCINELVLLEICWLLVCCGGRLRIENSYFACSLWNKITDLTNGVFKGLTSLQLLLLNANKISCLRKDTFGDLHNLNLLSLYDNNIQSLANGTFSALHNIQTLHLARNPFICDCNLRWLVEYLHANPIETSGARCETPRRMHRRRISQMRENKYKCKGTEAYRSRGVGECASVHDCPDPCVCEGSVVDCSGKRLRDIPENIPSYTSELRMNNNAVQKIRANGFFKKLQHLNKLDLSNNEIAEVEDGAFHGANQLTDLLLTENKLKDVRNKMFTGIPNLKTLMLRTNLLTCISNDTFSGLESLQLLSLYDNRITHIMKGAFDKMPALNTLNLLANPLQCSCA</sequence>
<reference evidence="11" key="1">
    <citation type="journal article" date="2020" name="bioRxiv">
        <title>Chromosome-level reference genome of the European wasp spider Argiope bruennichi: a resource for studies on range expansion and evolutionary adaptation.</title>
        <authorList>
            <person name="Sheffer M.M."/>
            <person name="Hoppe A."/>
            <person name="Krehenwinkel H."/>
            <person name="Uhl G."/>
            <person name="Kuss A.W."/>
            <person name="Jensen L."/>
            <person name="Jensen C."/>
            <person name="Gillespie R.G."/>
            <person name="Hoff K.J."/>
            <person name="Prost S."/>
        </authorList>
    </citation>
    <scope>NUCLEOTIDE SEQUENCE</scope>
</reference>
<dbReference type="SUPFAM" id="SSF52058">
    <property type="entry name" value="L domain-like"/>
    <property type="match status" value="3"/>
</dbReference>
<evidence type="ECO:0000256" key="3">
    <source>
        <dbReference type="ARBA" id="ARBA00022525"/>
    </source>
</evidence>
<dbReference type="InterPro" id="IPR003591">
    <property type="entry name" value="Leu-rich_rpt_typical-subtyp"/>
</dbReference>
<keyword evidence="6" id="KW-0677">Repeat</keyword>
<dbReference type="FunFam" id="3.80.10.10:FF:000002">
    <property type="entry name" value="Slit guidance ligand 2"/>
    <property type="match status" value="3"/>
</dbReference>
<organism evidence="11 12">
    <name type="scientific">Argiope bruennichi</name>
    <name type="common">Wasp spider</name>
    <name type="synonym">Aranea bruennichi</name>
    <dbReference type="NCBI Taxonomy" id="94029"/>
    <lineage>
        <taxon>Eukaryota</taxon>
        <taxon>Metazoa</taxon>
        <taxon>Ecdysozoa</taxon>
        <taxon>Arthropoda</taxon>
        <taxon>Chelicerata</taxon>
        <taxon>Arachnida</taxon>
        <taxon>Araneae</taxon>
        <taxon>Araneomorphae</taxon>
        <taxon>Entelegynae</taxon>
        <taxon>Araneoidea</taxon>
        <taxon>Araneidae</taxon>
        <taxon>Argiope</taxon>
    </lineage>
</organism>
<dbReference type="Pfam" id="PF13855">
    <property type="entry name" value="LRR_8"/>
    <property type="match status" value="5"/>
</dbReference>
<dbReference type="InterPro" id="IPR032675">
    <property type="entry name" value="LRR_dom_sf"/>
</dbReference>
<dbReference type="PROSITE" id="PS51450">
    <property type="entry name" value="LRR"/>
    <property type="match status" value="3"/>
</dbReference>
<evidence type="ECO:0000259" key="9">
    <source>
        <dbReference type="SMART" id="SM00013"/>
    </source>
</evidence>
<dbReference type="GO" id="GO:0007399">
    <property type="term" value="P:nervous system development"/>
    <property type="evidence" value="ECO:0007669"/>
    <property type="project" value="UniProtKB-ARBA"/>
</dbReference>
<gene>
    <name evidence="11" type="ORF">HNY73_009322</name>
</gene>
<dbReference type="PANTHER" id="PTHR24369">
    <property type="entry name" value="ANTIGEN BSP, PUTATIVE-RELATED"/>
    <property type="match status" value="1"/>
</dbReference>
<dbReference type="SMART" id="SM00369">
    <property type="entry name" value="LRR_TYP"/>
    <property type="match status" value="11"/>
</dbReference>
<dbReference type="GO" id="GO:0005576">
    <property type="term" value="C:extracellular region"/>
    <property type="evidence" value="ECO:0007669"/>
    <property type="project" value="UniProtKB-SubCell"/>
</dbReference>
<dbReference type="SMART" id="SM00013">
    <property type="entry name" value="LRRNT"/>
    <property type="match status" value="2"/>
</dbReference>
<evidence type="ECO:0000259" key="10">
    <source>
        <dbReference type="SMART" id="SM00082"/>
    </source>
</evidence>
<feature type="domain" description="LRRNT" evidence="9">
    <location>
        <begin position="472"/>
        <end position="504"/>
    </location>
</feature>
<keyword evidence="4" id="KW-0433">Leucine-rich repeat</keyword>
<keyword evidence="12" id="KW-1185">Reference proteome</keyword>
<dbReference type="InterPro" id="IPR050541">
    <property type="entry name" value="LRR_TM_domain-containing"/>
</dbReference>
<evidence type="ECO:0000313" key="11">
    <source>
        <dbReference type="EMBL" id="KAF8787756.1"/>
    </source>
</evidence>
<dbReference type="Proteomes" id="UP000807504">
    <property type="component" value="Unassembled WGS sequence"/>
</dbReference>
<evidence type="ECO:0000256" key="4">
    <source>
        <dbReference type="ARBA" id="ARBA00022614"/>
    </source>
</evidence>
<dbReference type="InterPro" id="IPR000372">
    <property type="entry name" value="LRRNT"/>
</dbReference>
<dbReference type="Gene3D" id="3.80.10.10">
    <property type="entry name" value="Ribonuclease Inhibitor"/>
    <property type="match status" value="5"/>
</dbReference>
<dbReference type="AlphaFoldDB" id="A0A8T0F972"/>
<evidence type="ECO:0000256" key="5">
    <source>
        <dbReference type="ARBA" id="ARBA00022729"/>
    </source>
</evidence>
<reference evidence="11" key="2">
    <citation type="submission" date="2020-06" db="EMBL/GenBank/DDBJ databases">
        <authorList>
            <person name="Sheffer M."/>
        </authorList>
    </citation>
    <scope>NUCLEOTIDE SEQUENCE</scope>
</reference>
<comment type="subcellular location">
    <subcellularLocation>
        <location evidence="1">Secreted</location>
    </subcellularLocation>
</comment>